<keyword evidence="8" id="KW-1185">Reference proteome</keyword>
<dbReference type="InterPro" id="IPR050797">
    <property type="entry name" value="Carb_Metab_Trans_Reg"/>
</dbReference>
<dbReference type="EMBL" id="PYFQ01000004">
    <property type="protein sequence ID" value="PSK39030.1"/>
    <property type="molecule type" value="Genomic_DNA"/>
</dbReference>
<dbReference type="STRING" id="418784.A0A2P7YSS7"/>
<evidence type="ECO:0000256" key="5">
    <source>
        <dbReference type="SAM" id="MobiDB-lite"/>
    </source>
</evidence>
<organism evidence="7 8">
    <name type="scientific">Candidozyma pseudohaemuli</name>
    <dbReference type="NCBI Taxonomy" id="418784"/>
    <lineage>
        <taxon>Eukaryota</taxon>
        <taxon>Fungi</taxon>
        <taxon>Dikarya</taxon>
        <taxon>Ascomycota</taxon>
        <taxon>Saccharomycotina</taxon>
        <taxon>Pichiomycetes</taxon>
        <taxon>Metschnikowiaceae</taxon>
        <taxon>Candidozyma</taxon>
    </lineage>
</organism>
<dbReference type="GO" id="GO:0000981">
    <property type="term" value="F:DNA-binding transcription factor activity, RNA polymerase II-specific"/>
    <property type="evidence" value="ECO:0007669"/>
    <property type="project" value="InterPro"/>
</dbReference>
<dbReference type="Proteomes" id="UP000241107">
    <property type="component" value="Unassembled WGS sequence"/>
</dbReference>
<feature type="region of interest" description="Disordered" evidence="5">
    <location>
        <begin position="87"/>
        <end position="119"/>
    </location>
</feature>
<evidence type="ECO:0000313" key="7">
    <source>
        <dbReference type="EMBL" id="PSK39030.1"/>
    </source>
</evidence>
<keyword evidence="4" id="KW-0539">Nucleus</keyword>
<dbReference type="OrthoDB" id="3034343at2759"/>
<dbReference type="GeneID" id="36565728"/>
<evidence type="ECO:0000259" key="6">
    <source>
        <dbReference type="PROSITE" id="PS50048"/>
    </source>
</evidence>
<keyword evidence="1" id="KW-0862">Zinc</keyword>
<dbReference type="InterPro" id="IPR001138">
    <property type="entry name" value="Zn2Cys6_DnaBD"/>
</dbReference>
<evidence type="ECO:0000256" key="3">
    <source>
        <dbReference type="ARBA" id="ARBA00023163"/>
    </source>
</evidence>
<evidence type="ECO:0000256" key="2">
    <source>
        <dbReference type="ARBA" id="ARBA00023015"/>
    </source>
</evidence>
<sequence>MKLSKKALANKVNSVRPYKSHTKRPCDFCRRRKTCCIIEKSIPCLACVQFNKGNCTFVSGPLKRVKRSDAKEVPVVDSKDAAAAPLLPGYDYHDHDHDHDQASSVSSASSSNSTHTLQPPLQTTASAFQSSFEASLSGMQSSNGALGYGYDSLPVQNSFHSPHPLSNSSNLVQLSPHTPAYSFQTKWGSGDSAQSMVVNGPPGLRQLMLSNSSLLSNMSTVSALSMGTYQTTYDDATTTTFPGYTGLTGWTDTSDYDSFVMEQMPEELKRDYQALVLGGVSGSLMAPVQVLGYDHYEEAYPDPLVQME</sequence>
<evidence type="ECO:0000313" key="8">
    <source>
        <dbReference type="Proteomes" id="UP000241107"/>
    </source>
</evidence>
<dbReference type="PROSITE" id="PS50048">
    <property type="entry name" value="ZN2_CY6_FUNGAL_2"/>
    <property type="match status" value="1"/>
</dbReference>
<evidence type="ECO:0000256" key="4">
    <source>
        <dbReference type="ARBA" id="ARBA00023242"/>
    </source>
</evidence>
<name>A0A2P7YSS7_9ASCO</name>
<reference evidence="7 8" key="1">
    <citation type="submission" date="2018-03" db="EMBL/GenBank/DDBJ databases">
        <title>Candida pseudohaemulonii genome assembly and annotation.</title>
        <authorList>
            <person name="Munoz J.F."/>
            <person name="Gade L.G."/>
            <person name="Chow N.A."/>
            <person name="Litvintseva A.P."/>
            <person name="Loparev V.N."/>
            <person name="Cuomo C.A."/>
        </authorList>
    </citation>
    <scope>NUCLEOTIDE SEQUENCE [LARGE SCALE GENOMIC DNA]</scope>
    <source>
        <strain evidence="7 8">B12108</strain>
    </source>
</reference>
<dbReference type="GO" id="GO:0008270">
    <property type="term" value="F:zinc ion binding"/>
    <property type="evidence" value="ECO:0007669"/>
    <property type="project" value="InterPro"/>
</dbReference>
<feature type="domain" description="Zn(2)-C6 fungal-type" evidence="6">
    <location>
        <begin position="25"/>
        <end position="57"/>
    </location>
</feature>
<accession>A0A2P7YSS7</accession>
<dbReference type="VEuPathDB" id="FungiDB:C7M61_002339"/>
<evidence type="ECO:0000256" key="1">
    <source>
        <dbReference type="ARBA" id="ARBA00022833"/>
    </source>
</evidence>
<dbReference type="CDD" id="cd00067">
    <property type="entry name" value="GAL4"/>
    <property type="match status" value="1"/>
</dbReference>
<dbReference type="GO" id="GO:0005634">
    <property type="term" value="C:nucleus"/>
    <property type="evidence" value="ECO:0007669"/>
    <property type="project" value="TreeGrafter"/>
</dbReference>
<feature type="compositionally biased region" description="Basic and acidic residues" evidence="5">
    <location>
        <begin position="91"/>
        <end position="101"/>
    </location>
</feature>
<protein>
    <recommendedName>
        <fullName evidence="6">Zn(2)-C6 fungal-type domain-containing protein</fullName>
    </recommendedName>
</protein>
<proteinExistence type="predicted"/>
<comment type="caution">
    <text evidence="7">The sequence shown here is derived from an EMBL/GenBank/DDBJ whole genome shotgun (WGS) entry which is preliminary data.</text>
</comment>
<feature type="compositionally biased region" description="Low complexity" evidence="5">
    <location>
        <begin position="102"/>
        <end position="115"/>
    </location>
</feature>
<keyword evidence="3" id="KW-0804">Transcription</keyword>
<keyword evidence="2" id="KW-0805">Transcription regulation</keyword>
<dbReference type="PANTHER" id="PTHR31668">
    <property type="entry name" value="GLUCOSE TRANSPORT TRANSCRIPTION REGULATOR RGT1-RELATED-RELATED"/>
    <property type="match status" value="1"/>
</dbReference>
<dbReference type="PROSITE" id="PS00463">
    <property type="entry name" value="ZN2_CY6_FUNGAL_1"/>
    <property type="match status" value="1"/>
</dbReference>
<dbReference type="GO" id="GO:0001080">
    <property type="term" value="P:nitrogen catabolite activation of transcription from RNA polymerase II promoter"/>
    <property type="evidence" value="ECO:0007669"/>
    <property type="project" value="TreeGrafter"/>
</dbReference>
<dbReference type="RefSeq" id="XP_024714216.1">
    <property type="nucleotide sequence ID" value="XM_024857717.1"/>
</dbReference>
<dbReference type="PANTHER" id="PTHR31668:SF4">
    <property type="entry name" value="TRANSCRIPTIONAL ACTIVATOR PROTEIN DAL81"/>
    <property type="match status" value="1"/>
</dbReference>
<gene>
    <name evidence="7" type="ORF">C7M61_002339</name>
</gene>
<dbReference type="AlphaFoldDB" id="A0A2P7YSS7"/>